<feature type="domain" description="Cadherin" evidence="12">
    <location>
        <begin position="2408"/>
        <end position="2512"/>
    </location>
</feature>
<evidence type="ECO:0000256" key="8">
    <source>
        <dbReference type="ARBA" id="ARBA00023136"/>
    </source>
</evidence>
<keyword evidence="10" id="KW-0325">Glycoprotein</keyword>
<dbReference type="FunFam" id="2.60.40.60:FF:000115">
    <property type="entry name" value="FAT atypical cadherin 4"/>
    <property type="match status" value="1"/>
</dbReference>
<dbReference type="FunFam" id="2.60.40.60:FF:000092">
    <property type="entry name" value="Protocadherin 8"/>
    <property type="match status" value="1"/>
</dbReference>
<keyword evidence="9" id="KW-1015">Disulfide bond</keyword>
<dbReference type="GO" id="GO:0048729">
    <property type="term" value="P:tissue morphogenesis"/>
    <property type="evidence" value="ECO:0007669"/>
    <property type="project" value="UniProtKB-ARBA"/>
</dbReference>
<organism evidence="13 14">
    <name type="scientific">Nematostella vectensis</name>
    <name type="common">Starlet sea anemone</name>
    <dbReference type="NCBI Taxonomy" id="45351"/>
    <lineage>
        <taxon>Eukaryota</taxon>
        <taxon>Metazoa</taxon>
        <taxon>Cnidaria</taxon>
        <taxon>Anthozoa</taxon>
        <taxon>Hexacorallia</taxon>
        <taxon>Actiniaria</taxon>
        <taxon>Edwardsiidae</taxon>
        <taxon>Nematostella</taxon>
    </lineage>
</organism>
<gene>
    <name evidence="13" type="ORF">NEMVEDRAFT_v1g107177</name>
</gene>
<dbReference type="eggNOG" id="KOG3594">
    <property type="taxonomic scope" value="Eukaryota"/>
</dbReference>
<keyword evidence="2" id="KW-0245">EGF-like domain</keyword>
<feature type="domain" description="Cadherin" evidence="12">
    <location>
        <begin position="1751"/>
        <end position="1854"/>
    </location>
</feature>
<feature type="domain" description="Cadherin" evidence="12">
    <location>
        <begin position="1542"/>
        <end position="1646"/>
    </location>
</feature>
<feature type="domain" description="Cadherin" evidence="12">
    <location>
        <begin position="1647"/>
        <end position="1750"/>
    </location>
</feature>
<dbReference type="GO" id="GO:0007156">
    <property type="term" value="P:homophilic cell adhesion via plasma membrane adhesion molecules"/>
    <property type="evidence" value="ECO:0007669"/>
    <property type="project" value="InterPro"/>
</dbReference>
<dbReference type="FunFam" id="2.60.40.60:FF:000160">
    <property type="entry name" value="cadherin-23 isoform X1"/>
    <property type="match status" value="2"/>
</dbReference>
<dbReference type="PROSITE" id="PS00232">
    <property type="entry name" value="CADHERIN_1"/>
    <property type="match status" value="12"/>
</dbReference>
<feature type="domain" description="Cadherin" evidence="12">
    <location>
        <begin position="1446"/>
        <end position="1541"/>
    </location>
</feature>
<dbReference type="PRINTS" id="PR00205">
    <property type="entry name" value="CADHERIN"/>
</dbReference>
<dbReference type="CDD" id="cd11304">
    <property type="entry name" value="Cadherin_repeat"/>
    <property type="match status" value="26"/>
</dbReference>
<feature type="domain" description="Cadherin" evidence="12">
    <location>
        <begin position="2202"/>
        <end position="2309"/>
    </location>
</feature>
<dbReference type="GO" id="GO:0005912">
    <property type="term" value="C:adherens junction"/>
    <property type="evidence" value="ECO:0000318"/>
    <property type="project" value="GO_Central"/>
</dbReference>
<evidence type="ECO:0000256" key="3">
    <source>
        <dbReference type="ARBA" id="ARBA00022692"/>
    </source>
</evidence>
<dbReference type="PANTHER" id="PTHR24028">
    <property type="entry name" value="CADHERIN-87A"/>
    <property type="match status" value="1"/>
</dbReference>
<dbReference type="Gene3D" id="2.60.40.60">
    <property type="entry name" value="Cadherins"/>
    <property type="match status" value="27"/>
</dbReference>
<proteinExistence type="predicted"/>
<feature type="domain" description="Cadherin" evidence="12">
    <location>
        <begin position="1964"/>
        <end position="2067"/>
    </location>
</feature>
<feature type="domain" description="Cadherin" evidence="12">
    <location>
        <begin position="2514"/>
        <end position="2620"/>
    </location>
</feature>
<dbReference type="Pfam" id="PF00028">
    <property type="entry name" value="Cadherin"/>
    <property type="match status" value="24"/>
</dbReference>
<feature type="domain" description="Cadherin" evidence="12">
    <location>
        <begin position="2068"/>
        <end position="2174"/>
    </location>
</feature>
<feature type="domain" description="Cadherin" evidence="12">
    <location>
        <begin position="173"/>
        <end position="279"/>
    </location>
</feature>
<sequence length="2676" mass="292561">SGIPADLEYNAGVITTKTVLDREKVSAYNLTIVEFSTPPKSYTVLVYVQDLNDNSPSFVRGTSAKLVVFENDKDFRQKLIAVDSDFGSNSTQSYTIVSGNVGNVFKLISKRDTDGDLYADLVVNASSIGVDRERLDSYVLNISASDGGNPANHGFLRLSITVEDTNDNKPEFSNVSYSGTIPENIDVGTSILQVSASDKDIGTNAEIQYSIETHSDPQAIFGIHPTTGVIVNNVRLDYEAKRSYLIVVKAEDKGSSHQLSSSAIVRIEVLDVNDNNPVIHVSYTLGGSYQVTENATIGTQVARVSVSDADSGKNGEVNVTLEGGDGYFSMKFDVLNDESIIAVGQSLDRETHDHFFLKAVCIDKGDPPRTTEKSFRINVGDVNDCAPKFDRHTYETRVWENATVNTLVAIVNAVDQDFGSNSELVYTIANTTESRSYLHWFAIDPSSGMITTATDLDREQIPQVVLTVLVHDRGSPPLSDNCSVIVNLTDSNDNDPYFNQSSYNASLFENSPSGSPVVQLLAQDPDIGENSLILYSILTPNTPFFLDPRKGLVTNSRTLDHEVQSSYTFQVAATDGGGRSCNATVHVSLTDLNDNQPVFDPSSYSVEYFENTRIGQSICQLKAIDRDSPKFAITRFIIEQGNADEVFSVDGSGLITLAKLLDRETQDNYLLTVKAVDGGGQDSVNKAIVNITVLDVNDEPPIFSKAEYNFTIQEHSQALSVIGHVHAISRDKGTNAEVVYSISKGNTDNIVLINSTGTLYLQSEVDHEKIPSLYLTVQAKDKGTPPLFGYANVTIAVIDINDNSPQFNSSSILVRLPEDTPIGHTFYTVSVFDADSGVLGRVSFSLLSNPGTLFNLDSNTGALSLTKLIDYGNSARSYTLPVQAQDGGSPPRSSTAMLELKVVDVNDYSPVFGNWSYTAHVLETTPPDSNIIEVVATDVDSGENGRISYAFDSKVDTSKFGLRNGGKIFIKSKLDREDIEEYNLKVIAIDHGTPRRSSSADVKVIVDDVNDNNPHFQQASYAFFVKENEPVATYLGAVSASDSDEGSNGHVTYRFDTQVAQFIVDKQTGKITTSQVLDREAKASYVFSIVATDGGSSPRVDKTQVTVIVRDVNDCSPKFSKNKYSVTVNEDLPVGSSLLTLIATDDDQQGPNSDITYMIVAGPKAFSLNQVTGVLTLVSPLDREVTHRHILHVVASDKGGNQSLETITYIEINVLDVNDNYPVFINETTFKTVPEKLPIGSVVAAVLAVDSDQGDNGKVRYKIVNGNTDGTFKINETTGVISTLRALDFEVTNRYVLRVSATDMGKKQQKTSYQLVTIYVEDANDNRPTFDKNPIITWIYENVPINTNVTTIKAHDDDSGLNSRIWYTIDSQSPRAHFKINSETGLIQTTHPIDREEISEYSLKVRATDQAFTEQDRLYNTATLKIIIQDLNDNAPKFVSRNLTYVMEDEPFNFQVTSITALDPDTGQGGNVEYRIVSPDTGKFSLDLKTGVLKLIGSLDYEDVPQYTLHISATDLGSPPLTSYQLFNVVVVDVNDNPPEFTRDLFIGTVSENKPTGTSVVKVTAYDRDSGSNAELTYSIPSGVEMDKFSIDKHSGLIVTNSILDREKKDTYFLTVHATGVSYPFRVSSTSVRINVMDRNDNPPKFISPVVTLKVPENSPARLIYTLTVQDLDYGNNTKVLYSIMSGNTDGAFTIGRSTGELSTTTKLDRETKASYQLSVQAKDITPPYYTAFANITIFIEDQNDNPPVFQQSLYSSTISELTPPGTSILNLTASDKDSGSNGNIVYTLSNDTYGVYSIDSRTGIVYSAARFETSIKQEYNFFCIAKDQGQDPKMAIVPVRIKIEDKNNHAPQFTKTPYEVHIFPNTSASALVTMVTATDADTDKSTNGKVTYRLDDSKNSTSLFVVESNTGSVRTSAGFSNPPQGRHALYIIAEDHGSPPLRGYGIVQIVIGNIQDDPPRFLNQTPARVSIPENSKVGSYITTVRARASSDAQVTYSIISGNKGRAFYVDPFTGVISVASADALDYESTKNFRLHLVATPQGWVSLNGYMILDINVIDRNDNSPAFHPSNMLAQLAEDTGAFKPRFVVKVTATDVDSGTNGKVTYSIWTGNEAGVFTIDSTTGEITTAKLLDRETTASFDLVIRGTDSGIPPKSTNCQVKVVVTDLNDNPPLFDPLSEVNIREDTRTGAVVTSVVATDTDKESRLTYNLKSASTPGIAILRVSATDQDSGSNAQIKYSFPITNSDQIDYKIDADTGVISARRTIDVRIRDSFIQIPVQAMDQGVPPQRALVYVRIIITREPKFELPSYFGKVPENAMMGTSVLTVRVTDNAAGLPLGRISYNIENSNYFRIGQRSGVISVNKPLDYETKRRFLLVVSAIDDTAPSKPVRVPVYINVSDVNDEKPVFGQSGYMAQWSEGIPVGTIVVNVSAADKDSGANGRVWFAIQSGDDKGSFAIDRKTGVIRTQRALDHETIKTHHVSVRATDEGSPPMHTDVSVTIRVLDLNDNPPVFRVPGPNDVQVLENLPLNSRLYEINATDRDSGANARLSFTVIGGTGQGLFLIDKFSGWLTTNITFDYENTAVYQYSLTIKATDAGNPPLSSNITIIVNVADEDEYDPSFNRMDYKFDVPGNAKIGDFVGQVTATDRDSGDQGRVFFVFYNPTSNALKMNATTGII</sequence>
<keyword evidence="4" id="KW-0677">Repeat</keyword>
<evidence type="ECO:0000313" key="13">
    <source>
        <dbReference type="EMBL" id="EDO40470.1"/>
    </source>
</evidence>
<keyword evidence="14" id="KW-1185">Reference proteome</keyword>
<dbReference type="SUPFAM" id="SSF49313">
    <property type="entry name" value="Cadherin-like"/>
    <property type="match status" value="27"/>
</dbReference>
<dbReference type="FunFam" id="2.60.40.60:FF:000181">
    <property type="entry name" value="Predicted protein"/>
    <property type="match status" value="1"/>
</dbReference>
<keyword evidence="5 11" id="KW-0106">Calcium</keyword>
<feature type="domain" description="Cadherin" evidence="12">
    <location>
        <begin position="600"/>
        <end position="703"/>
    </location>
</feature>
<feature type="non-terminal residue" evidence="13">
    <location>
        <position position="1"/>
    </location>
</feature>
<evidence type="ECO:0000256" key="1">
    <source>
        <dbReference type="ARBA" id="ARBA00004167"/>
    </source>
</evidence>
<dbReference type="EMBL" id="DS469591">
    <property type="protein sequence ID" value="EDO40470.1"/>
    <property type="molecule type" value="Genomic_DNA"/>
</dbReference>
<dbReference type="GO" id="GO:0007409">
    <property type="term" value="P:axonogenesis"/>
    <property type="evidence" value="ECO:0000318"/>
    <property type="project" value="GO_Central"/>
</dbReference>
<comment type="subcellular location">
    <subcellularLocation>
        <location evidence="1">Membrane</location>
        <topology evidence="1">Single-pass membrane protein</topology>
    </subcellularLocation>
</comment>
<dbReference type="GO" id="GO:0005886">
    <property type="term" value="C:plasma membrane"/>
    <property type="evidence" value="ECO:0000318"/>
    <property type="project" value="GO_Central"/>
</dbReference>
<dbReference type="OMA" id="NANIDCE"/>
<dbReference type="FunFam" id="2.60.40.60:FF:000473">
    <property type="entry name" value="cadherin EGF LAG seven-pass G-type receptor 2 isoform X2"/>
    <property type="match status" value="1"/>
</dbReference>
<feature type="domain" description="Cadherin" evidence="12">
    <location>
        <begin position="2305"/>
        <end position="2407"/>
    </location>
</feature>
<dbReference type="InterPro" id="IPR015919">
    <property type="entry name" value="Cadherin-like_sf"/>
</dbReference>
<feature type="domain" description="Cadherin" evidence="12">
    <location>
        <begin position="1225"/>
        <end position="1330"/>
    </location>
</feature>
<protein>
    <recommendedName>
        <fullName evidence="12">Cadherin domain-containing protein</fullName>
    </recommendedName>
</protein>
<dbReference type="InterPro" id="IPR020894">
    <property type="entry name" value="Cadherin_CS"/>
</dbReference>
<dbReference type="FunFam" id="2.60.40.60:FF:000116">
    <property type="entry name" value="Dachsous cadherin-related 2"/>
    <property type="match status" value="2"/>
</dbReference>
<evidence type="ECO:0000256" key="10">
    <source>
        <dbReference type="ARBA" id="ARBA00023180"/>
    </source>
</evidence>
<feature type="domain" description="Cadherin" evidence="12">
    <location>
        <begin position="1331"/>
        <end position="1438"/>
    </location>
</feature>
<dbReference type="InterPro" id="IPR002126">
    <property type="entry name" value="Cadherin-like_dom"/>
</dbReference>
<feature type="domain" description="Cadherin" evidence="12">
    <location>
        <begin position="7"/>
        <end position="58"/>
    </location>
</feature>
<evidence type="ECO:0000256" key="5">
    <source>
        <dbReference type="ARBA" id="ARBA00022837"/>
    </source>
</evidence>
<feature type="domain" description="Cadherin" evidence="12">
    <location>
        <begin position="1120"/>
        <end position="1224"/>
    </location>
</feature>
<dbReference type="FunFam" id="2.60.40.60:FF:000039">
    <property type="entry name" value="FAT atypical cadherin 3"/>
    <property type="match status" value="2"/>
</dbReference>
<feature type="domain" description="Cadherin" evidence="12">
    <location>
        <begin position="913"/>
        <end position="1016"/>
    </location>
</feature>
<evidence type="ECO:0000256" key="6">
    <source>
        <dbReference type="ARBA" id="ARBA00022889"/>
    </source>
</evidence>
<evidence type="ECO:0000256" key="4">
    <source>
        <dbReference type="ARBA" id="ARBA00022737"/>
    </source>
</evidence>
<dbReference type="GO" id="GO:0009887">
    <property type="term" value="P:animal organ morphogenesis"/>
    <property type="evidence" value="ECO:0007669"/>
    <property type="project" value="UniProtKB-ARBA"/>
</dbReference>
<accession>A7S751</accession>
<dbReference type="GO" id="GO:0044331">
    <property type="term" value="P:cell-cell adhesion mediated by cadherin"/>
    <property type="evidence" value="ECO:0000318"/>
    <property type="project" value="GO_Central"/>
</dbReference>
<evidence type="ECO:0000313" key="14">
    <source>
        <dbReference type="Proteomes" id="UP000001593"/>
    </source>
</evidence>
<feature type="domain" description="Cadherin" evidence="12">
    <location>
        <begin position="290"/>
        <end position="389"/>
    </location>
</feature>
<keyword evidence="3" id="KW-0812">Transmembrane</keyword>
<dbReference type="InParanoid" id="A7S751"/>
<dbReference type="FunFam" id="2.60.40.60:FF:000015">
    <property type="entry name" value="FAT atypical cadherin 1"/>
    <property type="match status" value="2"/>
</dbReference>
<feature type="domain" description="Cadherin" evidence="12">
    <location>
        <begin position="499"/>
        <end position="599"/>
    </location>
</feature>
<dbReference type="InterPro" id="IPR050174">
    <property type="entry name" value="Protocadherin/Cadherin-CA"/>
</dbReference>
<keyword evidence="7" id="KW-1133">Transmembrane helix</keyword>
<dbReference type="STRING" id="45351.A7S751"/>
<dbReference type="GO" id="GO:0007163">
    <property type="term" value="P:establishment or maintenance of cell polarity"/>
    <property type="evidence" value="ECO:0007669"/>
    <property type="project" value="UniProtKB-ARBA"/>
</dbReference>
<dbReference type="Proteomes" id="UP000001593">
    <property type="component" value="Unassembled WGS sequence"/>
</dbReference>
<dbReference type="PROSITE" id="PS50268">
    <property type="entry name" value="CADHERIN_2"/>
    <property type="match status" value="25"/>
</dbReference>
<dbReference type="FunFam" id="2.60.40.60:FF:000020">
    <property type="entry name" value="Dachsous cadherin-related 1b"/>
    <property type="match status" value="7"/>
</dbReference>
<feature type="non-terminal residue" evidence="13">
    <location>
        <position position="2676"/>
    </location>
</feature>
<feature type="domain" description="Cadherin" evidence="12">
    <location>
        <begin position="808"/>
        <end position="912"/>
    </location>
</feature>
<evidence type="ECO:0000256" key="11">
    <source>
        <dbReference type="PROSITE-ProRule" id="PRU00043"/>
    </source>
</evidence>
<name>A7S751_NEMVE</name>
<evidence type="ECO:0000256" key="2">
    <source>
        <dbReference type="ARBA" id="ARBA00022536"/>
    </source>
</evidence>
<feature type="domain" description="Cadherin" evidence="12">
    <location>
        <begin position="704"/>
        <end position="807"/>
    </location>
</feature>
<feature type="domain" description="Cadherin" evidence="12">
    <location>
        <begin position="1855"/>
        <end position="1962"/>
    </location>
</feature>
<feature type="domain" description="Cadherin" evidence="12">
    <location>
        <begin position="1017"/>
        <end position="1119"/>
    </location>
</feature>
<dbReference type="FunFam" id="2.60.40.60:FF:000275">
    <property type="entry name" value="Si:dkey-30k22.7"/>
    <property type="match status" value="1"/>
</dbReference>
<dbReference type="FunFam" id="2.60.40.60:FF:000232">
    <property type="entry name" value="Neural-cadherin"/>
    <property type="match status" value="1"/>
</dbReference>
<dbReference type="GO" id="GO:0005509">
    <property type="term" value="F:calcium ion binding"/>
    <property type="evidence" value="ECO:0007669"/>
    <property type="project" value="UniProtKB-UniRule"/>
</dbReference>
<dbReference type="SMART" id="SM00112">
    <property type="entry name" value="CA"/>
    <property type="match status" value="24"/>
</dbReference>
<evidence type="ECO:0000256" key="9">
    <source>
        <dbReference type="ARBA" id="ARBA00023157"/>
    </source>
</evidence>
<dbReference type="HOGENOM" id="CLU_000265_1_1_1"/>
<evidence type="ECO:0000256" key="7">
    <source>
        <dbReference type="ARBA" id="ARBA00022989"/>
    </source>
</evidence>
<feature type="domain" description="Cadherin" evidence="12">
    <location>
        <begin position="79"/>
        <end position="172"/>
    </location>
</feature>
<evidence type="ECO:0000259" key="12">
    <source>
        <dbReference type="PROSITE" id="PS50268"/>
    </source>
</evidence>
<dbReference type="FunFam" id="2.60.40.60:FF:000081">
    <property type="entry name" value="protocadherin Fat 4"/>
    <property type="match status" value="1"/>
</dbReference>
<feature type="domain" description="Cadherin" evidence="12">
    <location>
        <begin position="390"/>
        <end position="498"/>
    </location>
</feature>
<keyword evidence="8" id="KW-0472">Membrane</keyword>
<keyword evidence="6" id="KW-0130">Cell adhesion</keyword>
<dbReference type="PANTHER" id="PTHR24028:SF328">
    <property type="entry name" value="CADHERIN-3"/>
    <property type="match status" value="1"/>
</dbReference>
<dbReference type="FunFam" id="2.60.40.60:FF:000279">
    <property type="entry name" value="Protocadherin-16, putative"/>
    <property type="match status" value="1"/>
</dbReference>
<reference evidence="13 14" key="1">
    <citation type="journal article" date="2007" name="Science">
        <title>Sea anemone genome reveals ancestral eumetazoan gene repertoire and genomic organization.</title>
        <authorList>
            <person name="Putnam N.H."/>
            <person name="Srivastava M."/>
            <person name="Hellsten U."/>
            <person name="Dirks B."/>
            <person name="Chapman J."/>
            <person name="Salamov A."/>
            <person name="Terry A."/>
            <person name="Shapiro H."/>
            <person name="Lindquist E."/>
            <person name="Kapitonov V.V."/>
            <person name="Jurka J."/>
            <person name="Genikhovich G."/>
            <person name="Grigoriev I.V."/>
            <person name="Lucas S.M."/>
            <person name="Steele R.E."/>
            <person name="Finnerty J.R."/>
            <person name="Technau U."/>
            <person name="Martindale M.Q."/>
            <person name="Rokhsar D.S."/>
        </authorList>
    </citation>
    <scope>NUCLEOTIDE SEQUENCE [LARGE SCALE GENOMIC DNA]</scope>
    <source>
        <strain evidence="14">CH2 X CH6</strain>
    </source>
</reference>